<accession>A0A7W5BDF0</accession>
<evidence type="ECO:0000313" key="3">
    <source>
        <dbReference type="EMBL" id="MBB3121167.1"/>
    </source>
</evidence>
<proteinExistence type="predicted"/>
<evidence type="ECO:0000256" key="2">
    <source>
        <dbReference type="SAM" id="SignalP"/>
    </source>
</evidence>
<dbReference type="SUPFAM" id="SSF56954">
    <property type="entry name" value="Outer membrane efflux proteins (OEP)"/>
    <property type="match status" value="1"/>
</dbReference>
<keyword evidence="4" id="KW-1185">Reference proteome</keyword>
<dbReference type="PANTHER" id="PTHR30203:SF24">
    <property type="entry name" value="BLR4935 PROTEIN"/>
    <property type="match status" value="1"/>
</dbReference>
<gene>
    <name evidence="3" type="ORF">FHS03_004243</name>
</gene>
<feature type="compositionally biased region" description="Basic and acidic residues" evidence="1">
    <location>
        <begin position="465"/>
        <end position="477"/>
    </location>
</feature>
<organism evidence="3 4">
    <name type="scientific">Pseudoduganella violacea</name>
    <dbReference type="NCBI Taxonomy" id="1715466"/>
    <lineage>
        <taxon>Bacteria</taxon>
        <taxon>Pseudomonadati</taxon>
        <taxon>Pseudomonadota</taxon>
        <taxon>Betaproteobacteria</taxon>
        <taxon>Burkholderiales</taxon>
        <taxon>Oxalobacteraceae</taxon>
        <taxon>Telluria group</taxon>
        <taxon>Pseudoduganella</taxon>
    </lineage>
</organism>
<evidence type="ECO:0000256" key="1">
    <source>
        <dbReference type="SAM" id="MobiDB-lite"/>
    </source>
</evidence>
<dbReference type="EMBL" id="JACHXD010000014">
    <property type="protein sequence ID" value="MBB3121167.1"/>
    <property type="molecule type" value="Genomic_DNA"/>
</dbReference>
<dbReference type="PANTHER" id="PTHR30203">
    <property type="entry name" value="OUTER MEMBRANE CATION EFFLUX PROTEIN"/>
    <property type="match status" value="1"/>
</dbReference>
<reference evidence="3 4" key="1">
    <citation type="submission" date="2020-08" db="EMBL/GenBank/DDBJ databases">
        <title>Genomic Encyclopedia of Type Strains, Phase III (KMG-III): the genomes of soil and plant-associated and newly described type strains.</title>
        <authorList>
            <person name="Whitman W."/>
        </authorList>
    </citation>
    <scope>NUCLEOTIDE SEQUENCE [LARGE SCALE GENOMIC DNA]</scope>
    <source>
        <strain evidence="3 4">CECT 8897</strain>
    </source>
</reference>
<dbReference type="PROSITE" id="PS51257">
    <property type="entry name" value="PROKAR_LIPOPROTEIN"/>
    <property type="match status" value="1"/>
</dbReference>
<evidence type="ECO:0000313" key="4">
    <source>
        <dbReference type="Proteomes" id="UP000541535"/>
    </source>
</evidence>
<comment type="caution">
    <text evidence="3">The sequence shown here is derived from an EMBL/GenBank/DDBJ whole genome shotgun (WGS) entry which is preliminary data.</text>
</comment>
<protein>
    <submittedName>
        <fullName evidence="3">Outer membrane protein TolC</fullName>
    </submittedName>
</protein>
<sequence>MSARQRLKPRHAGLALLALLLSGCASFSPDGGFGVVSPAVQSRTGAETRLLRNEDDQRALGKLIAEKLAQELSADDAVQIALLNNRGLQARYWEMGIAEADLVQAGRLQNPGFSFKRSHGGGELEIERTFTFNLVNLITAPLAQRIEGRRFEQTKLAVAEDAIKLAAETRRAYYEAVAAEQGVEYSRQIAAAADASAELAERMRKAGNWSKFDLAREQAFYAEAMAEVARAGKAATACREKLTRLMGLWGADTGFKLPQRLPELPASAAELHDVEQGAMRNRIDIQAATLETQHTASSLGLNKATRFINALELGVVRERKGEERMRGYELTLEIPLFDWGSSRVARAEAVYMQSANRLAETAVQARSEARESYLDYRSSYDVAKHYRDVVIPLRKQLSDETLLRYNGMLLSVFELLADSREQTATVKSYIEALKDFWIAHANLEAATGTRLNNAPAAAPTLQKETPAHDHSNHGAHQ</sequence>
<dbReference type="InterPro" id="IPR010131">
    <property type="entry name" value="MdtP/NodT-like"/>
</dbReference>
<dbReference type="Proteomes" id="UP000541535">
    <property type="component" value="Unassembled WGS sequence"/>
</dbReference>
<name>A0A7W5BDF0_9BURK</name>
<feature type="region of interest" description="Disordered" evidence="1">
    <location>
        <begin position="455"/>
        <end position="477"/>
    </location>
</feature>
<feature type="chain" id="PRO_5031246302" evidence="2">
    <location>
        <begin position="28"/>
        <end position="477"/>
    </location>
</feature>
<keyword evidence="2" id="KW-0732">Signal</keyword>
<feature type="signal peptide" evidence="2">
    <location>
        <begin position="1"/>
        <end position="27"/>
    </location>
</feature>
<dbReference type="GO" id="GO:0015562">
    <property type="term" value="F:efflux transmembrane transporter activity"/>
    <property type="evidence" value="ECO:0007669"/>
    <property type="project" value="InterPro"/>
</dbReference>
<dbReference type="RefSeq" id="WP_183442896.1">
    <property type="nucleotide sequence ID" value="NZ_JACHXD010000014.1"/>
</dbReference>
<dbReference type="AlphaFoldDB" id="A0A7W5BDF0"/>
<dbReference type="Gene3D" id="1.20.1600.10">
    <property type="entry name" value="Outer membrane efflux proteins (OEP)"/>
    <property type="match status" value="1"/>
</dbReference>